<evidence type="ECO:0000313" key="7">
    <source>
        <dbReference type="EMBL" id="KAE9182075.1"/>
    </source>
</evidence>
<proteinExistence type="predicted"/>
<dbReference type="EMBL" id="QXGB01002056">
    <property type="protein sequence ID" value="KAE9182075.1"/>
    <property type="molecule type" value="Genomic_DNA"/>
</dbReference>
<dbReference type="Proteomes" id="UP000441208">
    <property type="component" value="Unassembled WGS sequence"/>
</dbReference>
<evidence type="ECO:0000313" key="3">
    <source>
        <dbReference type="EMBL" id="KAE8926336.1"/>
    </source>
</evidence>
<dbReference type="OrthoDB" id="108634at2759"/>
<dbReference type="Proteomes" id="UP000429523">
    <property type="component" value="Unassembled WGS sequence"/>
</dbReference>
<feature type="transmembrane region" description="Helical" evidence="2">
    <location>
        <begin position="133"/>
        <end position="157"/>
    </location>
</feature>
<dbReference type="Proteomes" id="UP000433483">
    <property type="component" value="Unassembled WGS sequence"/>
</dbReference>
<gene>
    <name evidence="7" type="ORF">PF005_g22626</name>
    <name evidence="5" type="ORF">PF007_g22800</name>
    <name evidence="3" type="ORF">PF009_g23474</name>
    <name evidence="6" type="ORF">PF010_g21700</name>
    <name evidence="4" type="ORF">PF011_g21621</name>
</gene>
<evidence type="ECO:0000256" key="1">
    <source>
        <dbReference type="SAM" id="MobiDB-lite"/>
    </source>
</evidence>
<feature type="transmembrane region" description="Helical" evidence="2">
    <location>
        <begin position="163"/>
        <end position="182"/>
    </location>
</feature>
<evidence type="ECO:0000256" key="2">
    <source>
        <dbReference type="SAM" id="Phobius"/>
    </source>
</evidence>
<dbReference type="Proteomes" id="UP000460718">
    <property type="component" value="Unassembled WGS sequence"/>
</dbReference>
<feature type="transmembrane region" description="Helical" evidence="2">
    <location>
        <begin position="102"/>
        <end position="121"/>
    </location>
</feature>
<feature type="transmembrane region" description="Helical" evidence="2">
    <location>
        <begin position="507"/>
        <end position="526"/>
    </location>
</feature>
<dbReference type="AlphaFoldDB" id="A0A6A3QQG3"/>
<feature type="transmembrane region" description="Helical" evidence="2">
    <location>
        <begin position="203"/>
        <end position="226"/>
    </location>
</feature>
<dbReference type="EMBL" id="QXFW01002068">
    <property type="protein sequence ID" value="KAE8982427.1"/>
    <property type="molecule type" value="Genomic_DNA"/>
</dbReference>
<name>A0A6A3QQG3_9STRA</name>
<keyword evidence="2" id="KW-0812">Transmembrane</keyword>
<keyword evidence="2" id="KW-0472">Membrane</keyword>
<evidence type="ECO:0000313" key="5">
    <source>
        <dbReference type="EMBL" id="KAE9081071.1"/>
    </source>
</evidence>
<reference evidence="8 9" key="1">
    <citation type="submission" date="2018-08" db="EMBL/GenBank/DDBJ databases">
        <title>Genomic investigation of the strawberry pathogen Phytophthora fragariae indicates pathogenicity is determined by transcriptional variation in three key races.</title>
        <authorList>
            <person name="Adams T.M."/>
            <person name="Armitage A.D."/>
            <person name="Sobczyk M.K."/>
            <person name="Bates H.J."/>
            <person name="Dunwell J.M."/>
            <person name="Nellist C.F."/>
            <person name="Harrison R.J."/>
        </authorList>
    </citation>
    <scope>NUCLEOTIDE SEQUENCE [LARGE SCALE GENOMIC DNA]</scope>
    <source>
        <strain evidence="7 9">NOV-27</strain>
        <strain evidence="5 10">NOV-71</strain>
        <strain evidence="3 8">NOV-9</strain>
        <strain evidence="6 12">ONT-3</strain>
        <strain evidence="4 11">SCRP245</strain>
    </source>
</reference>
<evidence type="ECO:0000313" key="9">
    <source>
        <dbReference type="Proteomes" id="UP000433483"/>
    </source>
</evidence>
<dbReference type="EMBL" id="QXFZ01002077">
    <property type="protein sequence ID" value="KAE9081071.1"/>
    <property type="molecule type" value="Genomic_DNA"/>
</dbReference>
<evidence type="ECO:0000313" key="11">
    <source>
        <dbReference type="Proteomes" id="UP000460718"/>
    </source>
</evidence>
<dbReference type="Proteomes" id="UP000488956">
    <property type="component" value="Unassembled WGS sequence"/>
</dbReference>
<feature type="transmembrane region" description="Helical" evidence="2">
    <location>
        <begin position="284"/>
        <end position="308"/>
    </location>
</feature>
<evidence type="ECO:0000313" key="6">
    <source>
        <dbReference type="EMBL" id="KAE9082159.1"/>
    </source>
</evidence>
<keyword evidence="9" id="KW-1185">Reference proteome</keyword>
<evidence type="ECO:0000313" key="12">
    <source>
        <dbReference type="Proteomes" id="UP000488956"/>
    </source>
</evidence>
<protein>
    <submittedName>
        <fullName evidence="5">Uncharacterized protein</fullName>
    </submittedName>
</protein>
<feature type="transmembrane region" description="Helical" evidence="2">
    <location>
        <begin position="66"/>
        <end position="90"/>
    </location>
</feature>
<feature type="region of interest" description="Disordered" evidence="1">
    <location>
        <begin position="425"/>
        <end position="452"/>
    </location>
</feature>
<evidence type="ECO:0000313" key="8">
    <source>
        <dbReference type="Proteomes" id="UP000429523"/>
    </source>
</evidence>
<keyword evidence="2" id="KW-1133">Transmembrane helix</keyword>
<evidence type="ECO:0000313" key="4">
    <source>
        <dbReference type="EMBL" id="KAE8982427.1"/>
    </source>
</evidence>
<feature type="transmembrane region" description="Helical" evidence="2">
    <location>
        <begin position="259"/>
        <end position="278"/>
    </location>
</feature>
<dbReference type="EMBL" id="QXFX01001988">
    <property type="protein sequence ID" value="KAE9082159.1"/>
    <property type="molecule type" value="Genomic_DNA"/>
</dbReference>
<accession>A0A6A3QQG3</accession>
<comment type="caution">
    <text evidence="5">The sequence shown here is derived from an EMBL/GenBank/DDBJ whole genome shotgun (WGS) entry which is preliminary data.</text>
</comment>
<evidence type="ECO:0000313" key="10">
    <source>
        <dbReference type="Proteomes" id="UP000441208"/>
    </source>
</evidence>
<sequence>MGLQHVQVKPKVSSLQAQVKNSLVFRIYLSLARSWYRSQVGHRSQYSVERMLAFRDYCQRTSITRVVAVCLLTPIPALLAASLIDCILLRPPGEGWRANKGLWVRLLLEAFAVAMGLISQVRGVIVTGTISNAGAVVISAGTSVCYVTIAIVVAAYWEFPVPFGFVISVAPVVSFFCLWTVLVVGPRTLYTTPLLRHQIKSQLIIVATQGLVGVLYPIFSTVFIRLSGVRQAAFVLVMPLIKYTTKQIIANAASSLHEYVGPVVVFSVDVFNVFYVAICMKSSQSLLTTLVMVAADGFHMFVALRTIFHLARVVKSRRIDDVSRQPNIDYVRDLPGMVRNVFLTSAATYSRIRVFAPFPLSLSEESVAFINEIGRNRRETHVYTTSKVQISRRERLKSVLGLQSSQQRRKTSTVEEISTVSVAPKSHQIAPASPVPNASGGSFQQGKYPPSRKQSISRKLAKLMRKNTVVASENTLRAAIGRRGVEEAAWEGLRALFHSEYLLMAEYVEAVLPMLYVVYLTLIYHLPVARYYPHTASLTSEKLIRTVVTIMLYATVETVTFIGLLVLMRQKFGMSPLYQLAFVLETQAHTLQGHLFVWSVYILHLPLVHYGVDFNIRL</sequence>
<organism evidence="5 10">
    <name type="scientific">Phytophthora fragariae</name>
    <dbReference type="NCBI Taxonomy" id="53985"/>
    <lineage>
        <taxon>Eukaryota</taxon>
        <taxon>Sar</taxon>
        <taxon>Stramenopiles</taxon>
        <taxon>Oomycota</taxon>
        <taxon>Peronosporomycetes</taxon>
        <taxon>Peronosporales</taxon>
        <taxon>Peronosporaceae</taxon>
        <taxon>Phytophthora</taxon>
    </lineage>
</organism>
<feature type="transmembrane region" description="Helical" evidence="2">
    <location>
        <begin position="546"/>
        <end position="567"/>
    </location>
</feature>
<dbReference type="EMBL" id="QXGF01002060">
    <property type="protein sequence ID" value="KAE8926336.1"/>
    <property type="molecule type" value="Genomic_DNA"/>
</dbReference>